<evidence type="ECO:0000259" key="11">
    <source>
        <dbReference type="Pfam" id="PF07219"/>
    </source>
</evidence>
<reference evidence="13" key="1">
    <citation type="submission" date="2017-04" db="EMBL/GenBank/DDBJ databases">
        <authorList>
            <person name="Varghese N."/>
            <person name="Submissions S."/>
        </authorList>
    </citation>
    <scope>NUCLEOTIDE SEQUENCE [LARGE SCALE GENOMIC DNA]</scope>
    <source>
        <strain evidence="13">DSM 23072</strain>
    </source>
</reference>
<comment type="subcellular location">
    <subcellularLocation>
        <location evidence="2">Cell inner membrane</location>
        <topology evidence="2">Multi-pass membrane protein</topology>
    </subcellularLocation>
</comment>
<keyword evidence="6 10" id="KW-0812">Transmembrane</keyword>
<dbReference type="Pfam" id="PF07219">
    <property type="entry name" value="HemY_N"/>
    <property type="match status" value="1"/>
</dbReference>
<evidence type="ECO:0000256" key="3">
    <source>
        <dbReference type="ARBA" id="ARBA00004744"/>
    </source>
</evidence>
<dbReference type="EMBL" id="FWWV01000013">
    <property type="protein sequence ID" value="SMB84233.1"/>
    <property type="molecule type" value="Genomic_DNA"/>
</dbReference>
<keyword evidence="5" id="KW-0997">Cell inner membrane</keyword>
<evidence type="ECO:0000256" key="1">
    <source>
        <dbReference type="ARBA" id="ARBA00002962"/>
    </source>
</evidence>
<evidence type="ECO:0000256" key="8">
    <source>
        <dbReference type="ARBA" id="ARBA00023136"/>
    </source>
</evidence>
<evidence type="ECO:0000256" key="6">
    <source>
        <dbReference type="ARBA" id="ARBA00022692"/>
    </source>
</evidence>
<keyword evidence="7 10" id="KW-1133">Transmembrane helix</keyword>
<keyword evidence="4" id="KW-1003">Cell membrane</keyword>
<dbReference type="GO" id="GO:0005886">
    <property type="term" value="C:plasma membrane"/>
    <property type="evidence" value="ECO:0007669"/>
    <property type="project" value="UniProtKB-SubCell"/>
</dbReference>
<dbReference type="NCBIfam" id="TIGR00540">
    <property type="entry name" value="TPR_hemY_coli"/>
    <property type="match status" value="1"/>
</dbReference>
<comment type="function">
    <text evidence="1">Involved in a late step of protoheme IX synthesis.</text>
</comment>
<evidence type="ECO:0000256" key="9">
    <source>
        <dbReference type="ARBA" id="ARBA00023244"/>
    </source>
</evidence>
<dbReference type="AlphaFoldDB" id="A0A1W1UT56"/>
<keyword evidence="9" id="KW-0627">Porphyrin biosynthesis</keyword>
<name>A0A1W1UT56_9PAST</name>
<dbReference type="GO" id="GO:0042168">
    <property type="term" value="P:heme metabolic process"/>
    <property type="evidence" value="ECO:0007669"/>
    <property type="project" value="InterPro"/>
</dbReference>
<proteinExistence type="predicted"/>
<dbReference type="SUPFAM" id="SSF48452">
    <property type="entry name" value="TPR-like"/>
    <property type="match status" value="1"/>
</dbReference>
<evidence type="ECO:0000256" key="5">
    <source>
        <dbReference type="ARBA" id="ARBA00022519"/>
    </source>
</evidence>
<dbReference type="InterPro" id="IPR011990">
    <property type="entry name" value="TPR-like_helical_dom_sf"/>
</dbReference>
<dbReference type="GO" id="GO:0006779">
    <property type="term" value="P:porphyrin-containing compound biosynthetic process"/>
    <property type="evidence" value="ECO:0007669"/>
    <property type="project" value="UniProtKB-KW"/>
</dbReference>
<keyword evidence="8 10" id="KW-0472">Membrane</keyword>
<dbReference type="InterPro" id="IPR010817">
    <property type="entry name" value="HemY_N"/>
</dbReference>
<organism evidence="12 13">
    <name type="scientific">Pasteurella testudinis DSM 23072</name>
    <dbReference type="NCBI Taxonomy" id="1122938"/>
    <lineage>
        <taxon>Bacteria</taxon>
        <taxon>Pseudomonadati</taxon>
        <taxon>Pseudomonadota</taxon>
        <taxon>Gammaproteobacteria</taxon>
        <taxon>Pasteurellales</taxon>
        <taxon>Pasteurellaceae</taxon>
        <taxon>Pasteurella</taxon>
    </lineage>
</organism>
<dbReference type="UniPathway" id="UPA00252"/>
<dbReference type="RefSeq" id="WP_084256927.1">
    <property type="nucleotide sequence ID" value="NZ_FWWV01000013.1"/>
</dbReference>
<dbReference type="Proteomes" id="UP000192408">
    <property type="component" value="Unassembled WGS sequence"/>
</dbReference>
<dbReference type="InterPro" id="IPR005254">
    <property type="entry name" value="Heme_biosyn_assoc_TPR_pro"/>
</dbReference>
<evidence type="ECO:0000313" key="13">
    <source>
        <dbReference type="Proteomes" id="UP000192408"/>
    </source>
</evidence>
<dbReference type="Gene3D" id="1.25.40.10">
    <property type="entry name" value="Tetratricopeptide repeat domain"/>
    <property type="match status" value="1"/>
</dbReference>
<comment type="pathway">
    <text evidence="3">Porphyrin-containing compound metabolism; protoheme biosynthesis.</text>
</comment>
<sequence>MFKVLFLMLILLAGLVAGPYLSGKQGYVLISTANHDIEMTIPTLVILFVLSLAVVYLIQAAISRFCSLNKSTYGWFSRRKRLKAEKQTLAGLIKMDEGDYAKAEKLIGKNAKHASEPVLNFIKAAEAAQQKGDEFSANKYLIEATKLAGNDNLIVELARTRILLQQGKLSAARSSIDSLLLLAPYNPEVLRLAIEIYLQSKAYTSLDELFSRVENKLNYTPEKLNQLRQQIEDGLQDEKLNEDGVDGLLAWWEEQPRKRHNDIYAKIGMVKRLIAANDHDSAYQIALETIKKVDRKTDRLALLQQLPHLQLESDSKLIKILEKQLRNENDDELKVAYNRALGYLDIRLNEFESAKTYLNNVLAAPHLVKSSDFTMAAYTYEQLNDPSNAQKVREQGLQYVMKSQKNPPAMETNVAAVNN</sequence>
<evidence type="ECO:0000256" key="7">
    <source>
        <dbReference type="ARBA" id="ARBA00022989"/>
    </source>
</evidence>
<evidence type="ECO:0000256" key="10">
    <source>
        <dbReference type="SAM" id="Phobius"/>
    </source>
</evidence>
<evidence type="ECO:0000313" key="12">
    <source>
        <dbReference type="EMBL" id="SMB84233.1"/>
    </source>
</evidence>
<feature type="transmembrane region" description="Helical" evidence="10">
    <location>
        <begin position="39"/>
        <end position="58"/>
    </location>
</feature>
<evidence type="ECO:0000256" key="2">
    <source>
        <dbReference type="ARBA" id="ARBA00004429"/>
    </source>
</evidence>
<protein>
    <submittedName>
        <fullName evidence="12">HemY protein</fullName>
    </submittedName>
</protein>
<keyword evidence="13" id="KW-1185">Reference proteome</keyword>
<accession>A0A1W1UT56</accession>
<gene>
    <name evidence="12" type="ORF">SAMN05660772_00806</name>
</gene>
<evidence type="ECO:0000256" key="4">
    <source>
        <dbReference type="ARBA" id="ARBA00022475"/>
    </source>
</evidence>
<dbReference type="STRING" id="1122938.SAMN05660772_00806"/>
<feature type="domain" description="HemY N-terminal" evidence="11">
    <location>
        <begin position="26"/>
        <end position="132"/>
    </location>
</feature>